<reference evidence="2 3" key="1">
    <citation type="journal article" date="2020" name="bioRxiv">
        <title>Whole genome comparisons of ergot fungi reveals the divergence and evolution of species within the genus Claviceps are the result of varying mechanisms driving genome evolution and host range expansion.</title>
        <authorList>
            <person name="Wyka S.A."/>
            <person name="Mondo S.J."/>
            <person name="Liu M."/>
            <person name="Dettman J."/>
            <person name="Nalam V."/>
            <person name="Broders K.D."/>
        </authorList>
    </citation>
    <scope>NUCLEOTIDE SEQUENCE [LARGE SCALE GENOMIC DNA]</scope>
    <source>
        <strain evidence="2 3">Clav52</strain>
    </source>
</reference>
<proteinExistence type="predicted"/>
<keyword evidence="3" id="KW-1185">Reference proteome</keyword>
<evidence type="ECO:0000313" key="2">
    <source>
        <dbReference type="EMBL" id="KAG6288960.1"/>
    </source>
</evidence>
<organism evidence="2 3">
    <name type="scientific">Claviceps aff. purpurea</name>
    <dbReference type="NCBI Taxonomy" id="1967640"/>
    <lineage>
        <taxon>Eukaryota</taxon>
        <taxon>Fungi</taxon>
        <taxon>Dikarya</taxon>
        <taxon>Ascomycota</taxon>
        <taxon>Pezizomycotina</taxon>
        <taxon>Sordariomycetes</taxon>
        <taxon>Hypocreomycetidae</taxon>
        <taxon>Hypocreales</taxon>
        <taxon>Clavicipitaceae</taxon>
        <taxon>Claviceps</taxon>
    </lineage>
</organism>
<protein>
    <submittedName>
        <fullName evidence="2">Uncharacterized protein</fullName>
    </submittedName>
</protein>
<evidence type="ECO:0000313" key="3">
    <source>
        <dbReference type="Proteomes" id="UP000707071"/>
    </source>
</evidence>
<feature type="chain" id="PRO_5040435327" evidence="1">
    <location>
        <begin position="19"/>
        <end position="94"/>
    </location>
</feature>
<name>A0A9P7QC43_9HYPO</name>
<feature type="signal peptide" evidence="1">
    <location>
        <begin position="1"/>
        <end position="18"/>
    </location>
</feature>
<dbReference type="Proteomes" id="UP000707071">
    <property type="component" value="Unassembled WGS sequence"/>
</dbReference>
<accession>A0A9P7QC43</accession>
<sequence length="94" mass="9976">MKLSAAAILSMAVLPALADSAENDYVLVCSRDSYRGSDAQSHFEDFYKRTCSDSGCEKMETPDVGDSVVLGGCIDCPSNQDLNGVPNCLLAPKP</sequence>
<dbReference type="AlphaFoldDB" id="A0A9P7QC43"/>
<dbReference type="EMBL" id="SRRH01000437">
    <property type="protein sequence ID" value="KAG6288960.1"/>
    <property type="molecule type" value="Genomic_DNA"/>
</dbReference>
<evidence type="ECO:0000256" key="1">
    <source>
        <dbReference type="SAM" id="SignalP"/>
    </source>
</evidence>
<gene>
    <name evidence="2" type="ORF">E4U09_005252</name>
</gene>
<keyword evidence="1" id="KW-0732">Signal</keyword>
<comment type="caution">
    <text evidence="2">The sequence shown here is derived from an EMBL/GenBank/DDBJ whole genome shotgun (WGS) entry which is preliminary data.</text>
</comment>